<dbReference type="EMBL" id="RAPO01000011">
    <property type="protein sequence ID" value="RKD85931.1"/>
    <property type="molecule type" value="Genomic_DNA"/>
</dbReference>
<name>A0A3R7KI91_9EURY</name>
<reference evidence="1 2" key="1">
    <citation type="submission" date="2018-09" db="EMBL/GenBank/DDBJ databases">
        <title>Genomic Encyclopedia of Archaeal and Bacterial Type Strains, Phase II (KMG-II): from individual species to whole genera.</title>
        <authorList>
            <person name="Goeker M."/>
        </authorList>
    </citation>
    <scope>NUCLEOTIDE SEQUENCE [LARGE SCALE GENOMIC DNA]</scope>
    <source>
        <strain evidence="1 2">DSM 13151</strain>
    </source>
</reference>
<organism evidence="1 2">
    <name type="scientific">Halopiger aswanensis</name>
    <dbReference type="NCBI Taxonomy" id="148449"/>
    <lineage>
        <taxon>Archaea</taxon>
        <taxon>Methanobacteriati</taxon>
        <taxon>Methanobacteriota</taxon>
        <taxon>Stenosarchaea group</taxon>
        <taxon>Halobacteria</taxon>
        <taxon>Halobacteriales</taxon>
        <taxon>Natrialbaceae</taxon>
        <taxon>Halopiger</taxon>
    </lineage>
</organism>
<evidence type="ECO:0000313" key="1">
    <source>
        <dbReference type="EMBL" id="RKD85931.1"/>
    </source>
</evidence>
<dbReference type="OrthoDB" id="373865at2157"/>
<comment type="caution">
    <text evidence="1">The sequence shown here is derived from an EMBL/GenBank/DDBJ whole genome shotgun (WGS) entry which is preliminary data.</text>
</comment>
<protein>
    <submittedName>
        <fullName evidence="1">Uncharacterized protein</fullName>
    </submittedName>
</protein>
<dbReference type="Proteomes" id="UP000283805">
    <property type="component" value="Unassembled WGS sequence"/>
</dbReference>
<gene>
    <name evidence="1" type="ORF">ATJ93_4704</name>
</gene>
<dbReference type="RefSeq" id="WP_120246966.1">
    <property type="nucleotide sequence ID" value="NZ_RAPO01000011.1"/>
</dbReference>
<proteinExistence type="predicted"/>
<evidence type="ECO:0000313" key="2">
    <source>
        <dbReference type="Proteomes" id="UP000283805"/>
    </source>
</evidence>
<keyword evidence="2" id="KW-1185">Reference proteome</keyword>
<accession>A0A3R7KI91</accession>
<dbReference type="AlphaFoldDB" id="A0A3R7KI91"/>
<sequence length="74" mass="8831">MEDVEEGSLVRWNGRTNPQVVTEVTETWFDVNSHSGSYYRFYPHDRYLINQQSDTEYDVDEFEIVGEVYDTSVW</sequence>